<organism evidence="3 4">
    <name type="scientific">Mycena albidolilacea</name>
    <dbReference type="NCBI Taxonomy" id="1033008"/>
    <lineage>
        <taxon>Eukaryota</taxon>
        <taxon>Fungi</taxon>
        <taxon>Dikarya</taxon>
        <taxon>Basidiomycota</taxon>
        <taxon>Agaricomycotina</taxon>
        <taxon>Agaricomycetes</taxon>
        <taxon>Agaricomycetidae</taxon>
        <taxon>Agaricales</taxon>
        <taxon>Marasmiineae</taxon>
        <taxon>Mycenaceae</taxon>
        <taxon>Mycena</taxon>
    </lineage>
</organism>
<keyword evidence="2" id="KW-1133">Transmembrane helix</keyword>
<sequence>MLTTSSFPSHHHGARSRVVPTSSSLFPNSFYRPSTTGPTESPADKGNGRTVPSSPKESDPDDKKKTGYVPVWLDDADTLGTMRDIDVASSMTDVSQDTHYKSYAPANNAFAQAVAKDVAAHEQQRTHAPHRGTLVVAIAEGGGDGDEEEGDGDGDGQKLELRLRMLAACDTSTNDNDRVAHRAQTADTRRRCFLLIIIPISMPIAIALPLFLPPSLPPSLFSDTYTRHSSPDTSLVMQASFTMHGRRRWGRQGRWGWGWARGGRKLRLRGPPDTPPPTTPRRTVLSLCVSTRAALLTLRLRLSSGSHIDAKPRRGARNAARAIDRETRPRLASSPRNLLY</sequence>
<dbReference type="Proteomes" id="UP001218218">
    <property type="component" value="Unassembled WGS sequence"/>
</dbReference>
<feature type="compositionally biased region" description="Polar residues" evidence="1">
    <location>
        <begin position="19"/>
        <end position="39"/>
    </location>
</feature>
<feature type="region of interest" description="Disordered" evidence="1">
    <location>
        <begin position="308"/>
        <end position="340"/>
    </location>
</feature>
<protein>
    <submittedName>
        <fullName evidence="3">Uncharacterized protein</fullName>
    </submittedName>
</protein>
<reference evidence="3" key="1">
    <citation type="submission" date="2023-03" db="EMBL/GenBank/DDBJ databases">
        <title>Massive genome expansion in bonnet fungi (Mycena s.s.) driven by repeated elements and novel gene families across ecological guilds.</title>
        <authorList>
            <consortium name="Lawrence Berkeley National Laboratory"/>
            <person name="Harder C.B."/>
            <person name="Miyauchi S."/>
            <person name="Viragh M."/>
            <person name="Kuo A."/>
            <person name="Thoen E."/>
            <person name="Andreopoulos B."/>
            <person name="Lu D."/>
            <person name="Skrede I."/>
            <person name="Drula E."/>
            <person name="Henrissat B."/>
            <person name="Morin E."/>
            <person name="Kohler A."/>
            <person name="Barry K."/>
            <person name="LaButti K."/>
            <person name="Morin E."/>
            <person name="Salamov A."/>
            <person name="Lipzen A."/>
            <person name="Mereny Z."/>
            <person name="Hegedus B."/>
            <person name="Baldrian P."/>
            <person name="Stursova M."/>
            <person name="Weitz H."/>
            <person name="Taylor A."/>
            <person name="Grigoriev I.V."/>
            <person name="Nagy L.G."/>
            <person name="Martin F."/>
            <person name="Kauserud H."/>
        </authorList>
    </citation>
    <scope>NUCLEOTIDE SEQUENCE</scope>
    <source>
        <strain evidence="3">CBHHK002</strain>
    </source>
</reference>
<gene>
    <name evidence="3" type="ORF">DFH08DRAFT_956830</name>
</gene>
<evidence type="ECO:0000256" key="1">
    <source>
        <dbReference type="SAM" id="MobiDB-lite"/>
    </source>
</evidence>
<feature type="region of interest" description="Disordered" evidence="1">
    <location>
        <begin position="1"/>
        <end position="69"/>
    </location>
</feature>
<dbReference type="AlphaFoldDB" id="A0AAD7A8D5"/>
<evidence type="ECO:0000256" key="2">
    <source>
        <dbReference type="SAM" id="Phobius"/>
    </source>
</evidence>
<keyword evidence="4" id="KW-1185">Reference proteome</keyword>
<accession>A0AAD7A8D5</accession>
<feature type="transmembrane region" description="Helical" evidence="2">
    <location>
        <begin position="192"/>
        <end position="212"/>
    </location>
</feature>
<dbReference type="EMBL" id="JARIHO010000012">
    <property type="protein sequence ID" value="KAJ7352013.1"/>
    <property type="molecule type" value="Genomic_DNA"/>
</dbReference>
<proteinExistence type="predicted"/>
<comment type="caution">
    <text evidence="3">The sequence shown here is derived from an EMBL/GenBank/DDBJ whole genome shotgun (WGS) entry which is preliminary data.</text>
</comment>
<evidence type="ECO:0000313" key="4">
    <source>
        <dbReference type="Proteomes" id="UP001218218"/>
    </source>
</evidence>
<keyword evidence="2" id="KW-0472">Membrane</keyword>
<name>A0AAD7A8D5_9AGAR</name>
<keyword evidence="2" id="KW-0812">Transmembrane</keyword>
<feature type="compositionally biased region" description="Basic and acidic residues" evidence="1">
    <location>
        <begin position="56"/>
        <end position="65"/>
    </location>
</feature>
<evidence type="ECO:0000313" key="3">
    <source>
        <dbReference type="EMBL" id="KAJ7352013.1"/>
    </source>
</evidence>